<feature type="transmembrane region" description="Helical" evidence="2">
    <location>
        <begin position="245"/>
        <end position="263"/>
    </location>
</feature>
<feature type="compositionally biased region" description="Polar residues" evidence="1">
    <location>
        <begin position="426"/>
        <end position="436"/>
    </location>
</feature>
<dbReference type="OrthoDB" id="3614112at2"/>
<feature type="transmembrane region" description="Helical" evidence="2">
    <location>
        <begin position="361"/>
        <end position="383"/>
    </location>
</feature>
<reference evidence="3 4" key="1">
    <citation type="journal article" date="2012" name="Stand. Genomic Sci.">
        <title>Genome sequence of the soil bacterium Saccharomonospora azurea type strain (NA-128(T)).</title>
        <authorList>
            <person name="Klenk H.P."/>
            <person name="Held B."/>
            <person name="Lucas S."/>
            <person name="Lapidus A."/>
            <person name="Copeland A."/>
            <person name="Hammon N."/>
            <person name="Pitluck S."/>
            <person name="Goodwin L.A."/>
            <person name="Han C."/>
            <person name="Tapia R."/>
            <person name="Brambilla E.M."/>
            <person name="Potter G."/>
            <person name="Land M."/>
            <person name="Ivanova N."/>
            <person name="Rohde M."/>
            <person name="Goker M."/>
            <person name="Detter J.C."/>
            <person name="Kyrpides N.C."/>
            <person name="Woyke T."/>
        </authorList>
    </citation>
    <scope>NUCLEOTIDE SEQUENCE [LARGE SCALE GENOMIC DNA]</scope>
    <source>
        <strain evidence="3 4">NA-128</strain>
    </source>
</reference>
<feature type="region of interest" description="Disordered" evidence="1">
    <location>
        <begin position="415"/>
        <end position="436"/>
    </location>
</feature>
<accession>H8G869</accession>
<dbReference type="HOGENOM" id="CLU_628347_0_0_11"/>
<feature type="transmembrane region" description="Helical" evidence="2">
    <location>
        <begin position="144"/>
        <end position="165"/>
    </location>
</feature>
<feature type="transmembrane region" description="Helical" evidence="2">
    <location>
        <begin position="110"/>
        <end position="132"/>
    </location>
</feature>
<organism evidence="3 4">
    <name type="scientific">Saccharomonospora azurea NA-128</name>
    <dbReference type="NCBI Taxonomy" id="882081"/>
    <lineage>
        <taxon>Bacteria</taxon>
        <taxon>Bacillati</taxon>
        <taxon>Actinomycetota</taxon>
        <taxon>Actinomycetes</taxon>
        <taxon>Pseudonocardiales</taxon>
        <taxon>Pseudonocardiaceae</taxon>
        <taxon>Saccharomonospora</taxon>
    </lineage>
</organism>
<sequence length="436" mass="44997">MATPLRPLMMLRLLAGRGVFRLGTQAMAVALLTAWGTATYGDYANAWGTCSWLLFLPTAAEKAALKILPRTRLTTAAVAGLTLRIAAAPVVVLAAALVTALVVLPASSLVTLYLLAGMWSASTGLLMTVAGLHRLRGRPALDATAFTVVAASVAATTTLTLVVGLSPTTHLLVLVSAVAVVIAGSLAVLPTEWLRAPLPRRRRLTHAFARSTVLLGVTELLDAITMSSLFIVFAVSGRIVDSGPFHLMLLAAGVLCSIALYQLKLKQPVTSMSLRGTQGATGRRRADRLLRTTELAGIAFGLVLGAALLVPATRHAVLAGAEVPPSAVGYAVLAVLVVVEIAASLALIYGGYLVENTDSRVLSLTASAAALRLVATVACACALVPSLGAVGGFSALVLGLTAEAAALRRLLRRAHPDTPPELSRPTRASGSIPGNQ</sequence>
<protein>
    <recommendedName>
        <fullName evidence="5">Membrane protein involved in the export of O-antigen and teichoic acid</fullName>
    </recommendedName>
</protein>
<keyword evidence="4" id="KW-1185">Reference proteome</keyword>
<dbReference type="RefSeq" id="WP_005442022.1">
    <property type="nucleotide sequence ID" value="NZ_CM001466.1"/>
</dbReference>
<dbReference type="AlphaFoldDB" id="H8G869"/>
<evidence type="ECO:0008006" key="5">
    <source>
        <dbReference type="Google" id="ProtNLM"/>
    </source>
</evidence>
<dbReference type="Proteomes" id="UP000004705">
    <property type="component" value="Chromosome"/>
</dbReference>
<proteinExistence type="predicted"/>
<feature type="transmembrane region" description="Helical" evidence="2">
    <location>
        <begin position="77"/>
        <end position="104"/>
    </location>
</feature>
<feature type="transmembrane region" description="Helical" evidence="2">
    <location>
        <begin position="293"/>
        <end position="310"/>
    </location>
</feature>
<feature type="transmembrane region" description="Helical" evidence="2">
    <location>
        <begin position="330"/>
        <end position="354"/>
    </location>
</feature>
<feature type="transmembrane region" description="Helical" evidence="2">
    <location>
        <begin position="212"/>
        <end position="233"/>
    </location>
</feature>
<evidence type="ECO:0000313" key="4">
    <source>
        <dbReference type="Proteomes" id="UP000004705"/>
    </source>
</evidence>
<evidence type="ECO:0000256" key="2">
    <source>
        <dbReference type="SAM" id="Phobius"/>
    </source>
</evidence>
<feature type="transmembrane region" description="Helical" evidence="2">
    <location>
        <begin position="171"/>
        <end position="191"/>
    </location>
</feature>
<keyword evidence="2" id="KW-0812">Transmembrane</keyword>
<dbReference type="EMBL" id="CM001466">
    <property type="protein sequence ID" value="EHY89421.1"/>
    <property type="molecule type" value="Genomic_DNA"/>
</dbReference>
<name>H8G869_9PSEU</name>
<gene>
    <name evidence="3" type="ORF">SacazDRAFT_02524</name>
</gene>
<evidence type="ECO:0000256" key="1">
    <source>
        <dbReference type="SAM" id="MobiDB-lite"/>
    </source>
</evidence>
<evidence type="ECO:0000313" key="3">
    <source>
        <dbReference type="EMBL" id="EHY89421.1"/>
    </source>
</evidence>
<keyword evidence="2" id="KW-0472">Membrane</keyword>
<keyword evidence="2" id="KW-1133">Transmembrane helix</keyword>